<dbReference type="GO" id="GO:0046872">
    <property type="term" value="F:metal ion binding"/>
    <property type="evidence" value="ECO:0007669"/>
    <property type="project" value="UniProtKB-KW"/>
</dbReference>
<evidence type="ECO:0000256" key="3">
    <source>
        <dbReference type="ARBA" id="ARBA00022982"/>
    </source>
</evidence>
<evidence type="ECO:0000256" key="5">
    <source>
        <dbReference type="ARBA" id="ARBA00023014"/>
    </source>
</evidence>
<dbReference type="PANTHER" id="PTHR36923:SF3">
    <property type="entry name" value="FERREDOXIN"/>
    <property type="match status" value="1"/>
</dbReference>
<dbReference type="InterPro" id="IPR051269">
    <property type="entry name" value="Fe-S_cluster_ET"/>
</dbReference>
<organism evidence="6">
    <name type="scientific">freshwater metagenome</name>
    <dbReference type="NCBI Taxonomy" id="449393"/>
    <lineage>
        <taxon>unclassified sequences</taxon>
        <taxon>metagenomes</taxon>
        <taxon>ecological metagenomes</taxon>
    </lineage>
</organism>
<dbReference type="Pfam" id="PF13370">
    <property type="entry name" value="Fer4_13"/>
    <property type="match status" value="1"/>
</dbReference>
<evidence type="ECO:0000313" key="6">
    <source>
        <dbReference type="EMBL" id="CAB4948768.1"/>
    </source>
</evidence>
<accession>A0A6J7JYB2</accession>
<reference evidence="6" key="1">
    <citation type="submission" date="2020-05" db="EMBL/GenBank/DDBJ databases">
        <authorList>
            <person name="Chiriac C."/>
            <person name="Salcher M."/>
            <person name="Ghai R."/>
            <person name="Kavagutti S V."/>
        </authorList>
    </citation>
    <scope>NUCLEOTIDE SEQUENCE</scope>
</reference>
<proteinExistence type="predicted"/>
<sequence length="66" mass="7442">MKILVNFDLCKSNAVCMASAPEIFEVRDDGYLYILQEEPDETHRAAVEEAVRLCPTRAITVEDQAL</sequence>
<keyword evidence="5" id="KW-0411">Iron-sulfur</keyword>
<keyword evidence="4" id="KW-0408">Iron</keyword>
<name>A0A6J7JYB2_9ZZZZ</name>
<dbReference type="SUPFAM" id="SSF54862">
    <property type="entry name" value="4Fe-4S ferredoxins"/>
    <property type="match status" value="1"/>
</dbReference>
<dbReference type="PANTHER" id="PTHR36923">
    <property type="entry name" value="FERREDOXIN"/>
    <property type="match status" value="1"/>
</dbReference>
<evidence type="ECO:0000256" key="1">
    <source>
        <dbReference type="ARBA" id="ARBA00022448"/>
    </source>
</evidence>
<evidence type="ECO:0000256" key="4">
    <source>
        <dbReference type="ARBA" id="ARBA00023004"/>
    </source>
</evidence>
<protein>
    <submittedName>
        <fullName evidence="6">Unannotated protein</fullName>
    </submittedName>
</protein>
<gene>
    <name evidence="6" type="ORF">UFOPK3789_00548</name>
</gene>
<dbReference type="Gene3D" id="3.30.70.20">
    <property type="match status" value="1"/>
</dbReference>
<dbReference type="GO" id="GO:0051536">
    <property type="term" value="F:iron-sulfur cluster binding"/>
    <property type="evidence" value="ECO:0007669"/>
    <property type="project" value="UniProtKB-KW"/>
</dbReference>
<dbReference type="EMBL" id="CAFBNL010000021">
    <property type="protein sequence ID" value="CAB4948768.1"/>
    <property type="molecule type" value="Genomic_DNA"/>
</dbReference>
<evidence type="ECO:0000256" key="2">
    <source>
        <dbReference type="ARBA" id="ARBA00022723"/>
    </source>
</evidence>
<dbReference type="AlphaFoldDB" id="A0A6J7JYB2"/>
<keyword evidence="3" id="KW-0249">Electron transport</keyword>
<keyword evidence="1" id="KW-0813">Transport</keyword>
<keyword evidence="2" id="KW-0479">Metal-binding</keyword>